<dbReference type="Gene3D" id="3.55.50.30">
    <property type="match status" value="1"/>
</dbReference>
<organism evidence="4 5">
    <name type="scientific">Pedobacter hiemivivus</name>
    <dbReference type="NCBI Taxonomy" id="2530454"/>
    <lineage>
        <taxon>Bacteria</taxon>
        <taxon>Pseudomonadati</taxon>
        <taxon>Bacteroidota</taxon>
        <taxon>Sphingobacteriia</taxon>
        <taxon>Sphingobacteriales</taxon>
        <taxon>Sphingobacteriaceae</taxon>
        <taxon>Pedobacter</taxon>
    </lineage>
</organism>
<dbReference type="PANTHER" id="PTHR30273">
    <property type="entry name" value="PERIPLASMIC SIGNAL SENSOR AND SIGMA FACTOR ACTIVATOR FECR-RELATED"/>
    <property type="match status" value="1"/>
</dbReference>
<dbReference type="Gene3D" id="2.60.120.1440">
    <property type="match status" value="1"/>
</dbReference>
<keyword evidence="5" id="KW-1185">Reference proteome</keyword>
<evidence type="ECO:0000259" key="3">
    <source>
        <dbReference type="Pfam" id="PF16344"/>
    </source>
</evidence>
<feature type="transmembrane region" description="Helical" evidence="1">
    <location>
        <begin position="70"/>
        <end position="92"/>
    </location>
</feature>
<keyword evidence="1" id="KW-0472">Membrane</keyword>
<dbReference type="InterPro" id="IPR032508">
    <property type="entry name" value="FecR_C"/>
</dbReference>
<keyword evidence="1" id="KW-0812">Transmembrane</keyword>
<comment type="caution">
    <text evidence="4">The sequence shown here is derived from an EMBL/GenBank/DDBJ whole genome shotgun (WGS) entry which is preliminary data.</text>
</comment>
<dbReference type="GO" id="GO:0016989">
    <property type="term" value="F:sigma factor antagonist activity"/>
    <property type="evidence" value="ECO:0007669"/>
    <property type="project" value="TreeGrafter"/>
</dbReference>
<dbReference type="EMBL" id="SJSM01000005">
    <property type="protein sequence ID" value="TCC96437.1"/>
    <property type="molecule type" value="Genomic_DNA"/>
</dbReference>
<dbReference type="Proteomes" id="UP000291117">
    <property type="component" value="Unassembled WGS sequence"/>
</dbReference>
<feature type="domain" description="FecR protein" evidence="2">
    <location>
        <begin position="173"/>
        <end position="268"/>
    </location>
</feature>
<feature type="domain" description="Protein FecR C-terminal" evidence="3">
    <location>
        <begin position="317"/>
        <end position="377"/>
    </location>
</feature>
<dbReference type="OrthoDB" id="1099963at2"/>
<dbReference type="Pfam" id="PF04773">
    <property type="entry name" value="FecR"/>
    <property type="match status" value="1"/>
</dbReference>
<keyword evidence="1" id="KW-1133">Transmembrane helix</keyword>
<dbReference type="Pfam" id="PF16344">
    <property type="entry name" value="FecR_C"/>
    <property type="match status" value="1"/>
</dbReference>
<dbReference type="RefSeq" id="WP_131608734.1">
    <property type="nucleotide sequence ID" value="NZ_SJSM01000005.1"/>
</dbReference>
<gene>
    <name evidence="4" type="ORF">EZ444_10665</name>
</gene>
<dbReference type="FunFam" id="2.60.120.1440:FF:000001">
    <property type="entry name" value="Putative anti-sigma factor"/>
    <property type="match status" value="1"/>
</dbReference>
<proteinExistence type="predicted"/>
<name>A0A4R0NA29_9SPHI</name>
<accession>A0A4R0NA29</accession>
<dbReference type="InterPro" id="IPR012373">
    <property type="entry name" value="Ferrdict_sens_TM"/>
</dbReference>
<evidence type="ECO:0000313" key="5">
    <source>
        <dbReference type="Proteomes" id="UP000291117"/>
    </source>
</evidence>
<evidence type="ECO:0000313" key="4">
    <source>
        <dbReference type="EMBL" id="TCC96437.1"/>
    </source>
</evidence>
<evidence type="ECO:0000256" key="1">
    <source>
        <dbReference type="SAM" id="Phobius"/>
    </source>
</evidence>
<evidence type="ECO:0000259" key="2">
    <source>
        <dbReference type="Pfam" id="PF04773"/>
    </source>
</evidence>
<dbReference type="PANTHER" id="PTHR30273:SF2">
    <property type="entry name" value="PROTEIN FECR"/>
    <property type="match status" value="1"/>
</dbReference>
<protein>
    <submittedName>
        <fullName evidence="4">FecR family protein</fullName>
    </submittedName>
</protein>
<sequence length="390" mass="43462">MGKIRAKALLAKYEAGECTEQEKALLESWHLSYPLDAVENISLDEQAQDLDQVWNMLQPETKPVTRKLTLWPKIAVAAAMIVVAGIALFFYLQQLNPFQQTNKLASDLLPGKNNAVLTLANGQKIILNETANGEIAKQEGISITKSEDGTIIYNIDPSVPEKKAQSGVLLYNTISTPRGGKYQLNLPDGSKVWLNAASMLKFPVVFAVNERRVELTGEAYFEVAKNKHQPFHVKTTKQDVEVLGTHFNVSAYRDENEVKTTLLEGSVKIIALSKQSNAKTSADVILKPGEQARLVESQLSVAKADIDEVMSWKNGMFEFNNCDLTSIMRQASRWYDVDVVYESEIPNVKFSGEVSRNVNASAFLDMLKYLDVKFSIEKIGNNRSRIVVSK</sequence>
<dbReference type="AlphaFoldDB" id="A0A4R0NA29"/>
<dbReference type="InterPro" id="IPR006860">
    <property type="entry name" value="FecR"/>
</dbReference>
<reference evidence="4 5" key="1">
    <citation type="submission" date="2019-02" db="EMBL/GenBank/DDBJ databases">
        <title>Pedobacter sp. RP-3-8 sp. nov., isolated from Arctic soil.</title>
        <authorList>
            <person name="Dahal R.H."/>
        </authorList>
    </citation>
    <scope>NUCLEOTIDE SEQUENCE [LARGE SCALE GENOMIC DNA]</scope>
    <source>
        <strain evidence="4 5">RP-3-8</strain>
    </source>
</reference>